<dbReference type="GO" id="GO:0015179">
    <property type="term" value="F:L-amino acid transmembrane transporter activity"/>
    <property type="evidence" value="ECO:0007669"/>
    <property type="project" value="TreeGrafter"/>
</dbReference>
<feature type="domain" description="Amino acid transporter transmembrane" evidence="8">
    <location>
        <begin position="63"/>
        <end position="447"/>
    </location>
</feature>
<evidence type="ECO:0000259" key="8">
    <source>
        <dbReference type="Pfam" id="PF01490"/>
    </source>
</evidence>
<feature type="transmembrane region" description="Helical" evidence="7">
    <location>
        <begin position="357"/>
        <end position="381"/>
    </location>
</feature>
<feature type="transmembrane region" description="Helical" evidence="7">
    <location>
        <begin position="172"/>
        <end position="193"/>
    </location>
</feature>
<dbReference type="PANTHER" id="PTHR22950">
    <property type="entry name" value="AMINO ACID TRANSPORTER"/>
    <property type="match status" value="1"/>
</dbReference>
<dbReference type="PANTHER" id="PTHR22950:SF668">
    <property type="entry name" value="AMINO ACID TRANSPORTER (EUROFUNG)"/>
    <property type="match status" value="1"/>
</dbReference>
<evidence type="ECO:0000256" key="7">
    <source>
        <dbReference type="SAM" id="Phobius"/>
    </source>
</evidence>
<evidence type="ECO:0000256" key="6">
    <source>
        <dbReference type="SAM" id="MobiDB-lite"/>
    </source>
</evidence>
<dbReference type="InterPro" id="IPR013057">
    <property type="entry name" value="AA_transpt_TM"/>
</dbReference>
<dbReference type="GO" id="GO:0016020">
    <property type="term" value="C:membrane"/>
    <property type="evidence" value="ECO:0007669"/>
    <property type="project" value="UniProtKB-SubCell"/>
</dbReference>
<proteinExistence type="inferred from homology"/>
<name>A0A2B7WLW5_POLH7</name>
<evidence type="ECO:0000256" key="2">
    <source>
        <dbReference type="ARBA" id="ARBA00008066"/>
    </source>
</evidence>
<evidence type="ECO:0000256" key="5">
    <source>
        <dbReference type="ARBA" id="ARBA00023136"/>
    </source>
</evidence>
<dbReference type="OrthoDB" id="294730at2759"/>
<evidence type="ECO:0000256" key="3">
    <source>
        <dbReference type="ARBA" id="ARBA00022692"/>
    </source>
</evidence>
<dbReference type="Proteomes" id="UP000224634">
    <property type="component" value="Unassembled WGS sequence"/>
</dbReference>
<feature type="transmembrane region" description="Helical" evidence="7">
    <location>
        <begin position="275"/>
        <end position="297"/>
    </location>
</feature>
<organism evidence="9 10">
    <name type="scientific">Polytolypa hystricis (strain UAMH7299)</name>
    <dbReference type="NCBI Taxonomy" id="1447883"/>
    <lineage>
        <taxon>Eukaryota</taxon>
        <taxon>Fungi</taxon>
        <taxon>Dikarya</taxon>
        <taxon>Ascomycota</taxon>
        <taxon>Pezizomycotina</taxon>
        <taxon>Eurotiomycetes</taxon>
        <taxon>Eurotiomycetidae</taxon>
        <taxon>Onygenales</taxon>
        <taxon>Onygenales incertae sedis</taxon>
        <taxon>Polytolypa</taxon>
    </lineage>
</organism>
<feature type="compositionally biased region" description="Basic and acidic residues" evidence="6">
    <location>
        <begin position="8"/>
        <end position="17"/>
    </location>
</feature>
<keyword evidence="10" id="KW-1185">Reference proteome</keyword>
<feature type="transmembrane region" description="Helical" evidence="7">
    <location>
        <begin position="143"/>
        <end position="166"/>
    </location>
</feature>
<feature type="transmembrane region" description="Helical" evidence="7">
    <location>
        <begin position="64"/>
        <end position="85"/>
    </location>
</feature>
<gene>
    <name evidence="9" type="ORF">AJ80_09644</name>
</gene>
<feature type="transmembrane region" description="Helical" evidence="7">
    <location>
        <begin position="423"/>
        <end position="446"/>
    </location>
</feature>
<comment type="similarity">
    <text evidence="2">Belongs to the amino acid/polyamine transporter 2 family.</text>
</comment>
<evidence type="ECO:0000256" key="1">
    <source>
        <dbReference type="ARBA" id="ARBA00004141"/>
    </source>
</evidence>
<comment type="caution">
    <text evidence="9">The sequence shown here is derived from an EMBL/GenBank/DDBJ whole genome shotgun (WGS) entry which is preliminary data.</text>
</comment>
<feature type="transmembrane region" description="Helical" evidence="7">
    <location>
        <begin position="91"/>
        <end position="115"/>
    </location>
</feature>
<feature type="transmembrane region" description="Helical" evidence="7">
    <location>
        <begin position="317"/>
        <end position="337"/>
    </location>
</feature>
<dbReference type="EMBL" id="PDNA01000312">
    <property type="protein sequence ID" value="PGG97755.1"/>
    <property type="molecule type" value="Genomic_DNA"/>
</dbReference>
<feature type="region of interest" description="Disordered" evidence="6">
    <location>
        <begin position="1"/>
        <end position="40"/>
    </location>
</feature>
<keyword evidence="5 7" id="KW-0472">Membrane</keyword>
<dbReference type="FunFam" id="1.20.1740.10:FF:000039">
    <property type="entry name" value="Neutral amino acid transporter (Eurofung)"/>
    <property type="match status" value="1"/>
</dbReference>
<dbReference type="Gene3D" id="1.20.1740.10">
    <property type="entry name" value="Amino acid/polyamine transporter I"/>
    <property type="match status" value="1"/>
</dbReference>
<dbReference type="STRING" id="1447883.A0A2B7WLW5"/>
<feature type="compositionally biased region" description="Basic and acidic residues" evidence="6">
    <location>
        <begin position="27"/>
        <end position="36"/>
    </location>
</feature>
<dbReference type="Pfam" id="PF01490">
    <property type="entry name" value="Aa_trans"/>
    <property type="match status" value="1"/>
</dbReference>
<evidence type="ECO:0000313" key="10">
    <source>
        <dbReference type="Proteomes" id="UP000224634"/>
    </source>
</evidence>
<reference evidence="9 10" key="1">
    <citation type="submission" date="2017-10" db="EMBL/GenBank/DDBJ databases">
        <title>Comparative genomics in systemic dimorphic fungi from Ajellomycetaceae.</title>
        <authorList>
            <person name="Munoz J.F."/>
            <person name="Mcewen J.G."/>
            <person name="Clay O.K."/>
            <person name="Cuomo C.A."/>
        </authorList>
    </citation>
    <scope>NUCLEOTIDE SEQUENCE [LARGE SCALE GENOMIC DNA]</scope>
    <source>
        <strain evidence="9 10">UAMH7299</strain>
    </source>
</reference>
<evidence type="ECO:0000313" key="9">
    <source>
        <dbReference type="EMBL" id="PGG97755.1"/>
    </source>
</evidence>
<feature type="transmembrane region" description="Helical" evidence="7">
    <location>
        <begin position="200"/>
        <end position="220"/>
    </location>
</feature>
<comment type="subcellular location">
    <subcellularLocation>
        <location evidence="1">Membrane</location>
        <topology evidence="1">Multi-pass membrane protein</topology>
    </subcellularLocation>
</comment>
<feature type="transmembrane region" description="Helical" evidence="7">
    <location>
        <begin position="387"/>
        <end position="411"/>
    </location>
</feature>
<keyword evidence="3 7" id="KW-0812">Transmembrane</keyword>
<protein>
    <recommendedName>
        <fullName evidence="8">Amino acid transporter transmembrane domain-containing protein</fullName>
    </recommendedName>
</protein>
<dbReference type="AlphaFoldDB" id="A0A2B7WLW5"/>
<accession>A0A2B7WLW5</accession>
<sequence length="468" mass="50904">MHTTPVESQEKLEEKRQQQHASSSSDIDEKFAHGTDDTENLPVYVSNDDPFGDESGAAVQYKTLHWWQCGMLMIAEIVSLGVLSLPSAVAALGFVPAVILLIGLGLLATYTGYVIGQFKIRYPQVHNMADAGEILMGPFGRELLGGAQLLFLIFIMASHILTFSVMMNTITDHGTCTIVFGIVGLVVSLILTIPRTLSKMSWISVVSFISIFSAVMITMVGTGVESAGEKVYATVQTSFFQAFLAVANITFAYCGHVAFFGFFSELRDPKTFPKALMLLQVADITLYTVSACVIYRFAGPNVKSPSLGSTGPVVRKVAYGVAMPTIVIAGVVVAHVACKYVYVRLFRGTRHMSERSFFSIATWIGIATVLWVLAWIIAEAIPVFNNLLALITAVFGSWFTYSLSGIFWLYLNRGLYFSTWKKMALTALNLIIIVIGVTVCGVGLYVSSKAIHDTPAGASFSCANNAEY</sequence>
<feature type="transmembrane region" description="Helical" evidence="7">
    <location>
        <begin position="240"/>
        <end position="263"/>
    </location>
</feature>
<evidence type="ECO:0000256" key="4">
    <source>
        <dbReference type="ARBA" id="ARBA00022989"/>
    </source>
</evidence>
<keyword evidence="4 7" id="KW-1133">Transmembrane helix</keyword>